<organism evidence="1 2">
    <name type="scientific">Funneliformis geosporum</name>
    <dbReference type="NCBI Taxonomy" id="1117311"/>
    <lineage>
        <taxon>Eukaryota</taxon>
        <taxon>Fungi</taxon>
        <taxon>Fungi incertae sedis</taxon>
        <taxon>Mucoromycota</taxon>
        <taxon>Glomeromycotina</taxon>
        <taxon>Glomeromycetes</taxon>
        <taxon>Glomerales</taxon>
        <taxon>Glomeraceae</taxon>
        <taxon>Funneliformis</taxon>
    </lineage>
</organism>
<proteinExistence type="predicted"/>
<accession>A0A9W4T1C3</accession>
<evidence type="ECO:0000313" key="2">
    <source>
        <dbReference type="Proteomes" id="UP001153678"/>
    </source>
</evidence>
<name>A0A9W4T1C3_9GLOM</name>
<evidence type="ECO:0000313" key="1">
    <source>
        <dbReference type="EMBL" id="CAI2188194.1"/>
    </source>
</evidence>
<sequence length="92" mass="11022">QIHGEIVKLRNEKSNINLTKEIQTNQIKDEQVSEIKELDFKEFNSLNKSINDWKKIIEKWLDMINDKNEVLIEEEIEEILLLLLIVYILLMI</sequence>
<gene>
    <name evidence="1" type="ORF">FWILDA_LOCUS13457</name>
</gene>
<dbReference type="AlphaFoldDB" id="A0A9W4T1C3"/>
<comment type="caution">
    <text evidence="1">The sequence shown here is derived from an EMBL/GenBank/DDBJ whole genome shotgun (WGS) entry which is preliminary data.</text>
</comment>
<keyword evidence="2" id="KW-1185">Reference proteome</keyword>
<dbReference type="EMBL" id="CAMKVN010005045">
    <property type="protein sequence ID" value="CAI2188194.1"/>
    <property type="molecule type" value="Genomic_DNA"/>
</dbReference>
<reference evidence="1" key="1">
    <citation type="submission" date="2022-08" db="EMBL/GenBank/DDBJ databases">
        <authorList>
            <person name="Kallberg Y."/>
            <person name="Tangrot J."/>
            <person name="Rosling A."/>
        </authorList>
    </citation>
    <scope>NUCLEOTIDE SEQUENCE</scope>
    <source>
        <strain evidence="1">Wild A</strain>
    </source>
</reference>
<protein>
    <submittedName>
        <fullName evidence="1">19032_t:CDS:1</fullName>
    </submittedName>
</protein>
<dbReference type="Proteomes" id="UP001153678">
    <property type="component" value="Unassembled WGS sequence"/>
</dbReference>
<feature type="non-terminal residue" evidence="1">
    <location>
        <position position="1"/>
    </location>
</feature>